<feature type="transmembrane region" description="Helical" evidence="1">
    <location>
        <begin position="6"/>
        <end position="27"/>
    </location>
</feature>
<accession>B8D3D2</accession>
<dbReference type="Proteomes" id="UP000006903">
    <property type="component" value="Chromosome"/>
</dbReference>
<dbReference type="GeneID" id="7170412"/>
<evidence type="ECO:0000313" key="2">
    <source>
        <dbReference type="EMBL" id="ACL10414.1"/>
    </source>
</evidence>
<proteinExistence type="predicted"/>
<evidence type="ECO:0000256" key="1">
    <source>
        <dbReference type="SAM" id="Phobius"/>
    </source>
</evidence>
<protein>
    <submittedName>
        <fullName evidence="2">Uncharacterized protein</fullName>
    </submittedName>
</protein>
<sequence length="343" mass="39044">MGALKFTKTITLVIIVLVGIILISHVVTDMFVNKRTMVDEGVHDTGMTSRFNIYSEDRAGILLPTVQFKLSNGSVLVVHKRNPFEFDIDAELSTSMVIPQYLRVFRVRLYNSSQDVFNLASKLGINTVKLYYNEKTKQYIFHNATHVFEYSAENGFLRFELRETPSSDVSLFPSDDILIKKAIDFLKERGLLYFSEYEVRVGSYLVANGVILVKAVVINAKLDGITVDNLGLVVLMNSKGDIIGVEGTILADVYAVGEYRVKPVNELMMELKRKIARGEPMTDWYISWLAFTKLRITDLTLRYYMTYDGYLVPVYIMKGYYELDYDTIRDSGEIQGLMVAIKG</sequence>
<keyword evidence="1" id="KW-0812">Transmembrane</keyword>
<reference evidence="2 3" key="1">
    <citation type="journal article" date="2009" name="J. Bacteriol.">
        <title>Complete genome sequence of the anaerobic, protein-degrading hyperthermophilic crenarchaeon Desulfurococcus kamchatkensis.</title>
        <authorList>
            <person name="Ravin N.V."/>
            <person name="Mardanov A.V."/>
            <person name="Beletsky A.V."/>
            <person name="Kublanov I.V."/>
            <person name="Kolganova T.V."/>
            <person name="Lebedinsky A.V."/>
            <person name="Chernyh N.A."/>
            <person name="Bonch-Osmolovskaya E.A."/>
            <person name="Skryabin K.G."/>
        </authorList>
    </citation>
    <scope>NUCLEOTIDE SEQUENCE [LARGE SCALE GENOMIC DNA]</scope>
    <source>
        <strain evidence="3">DSM 18924 / JCM 16383 / VKM B-2413 / 1221n</strain>
    </source>
</reference>
<dbReference type="HOGENOM" id="CLU_848924_0_0_2"/>
<name>B8D3D2_DESA1</name>
<dbReference type="AlphaFoldDB" id="B8D3D2"/>
<keyword evidence="1" id="KW-1133">Transmembrane helix</keyword>
<gene>
    <name evidence="2" type="ordered locus">DKAM_0085</name>
</gene>
<keyword evidence="1" id="KW-0472">Membrane</keyword>
<dbReference type="KEGG" id="dka:DKAM_0085"/>
<evidence type="ECO:0000313" key="3">
    <source>
        <dbReference type="Proteomes" id="UP000006903"/>
    </source>
</evidence>
<organism evidence="2 3">
    <name type="scientific">Desulfurococcus amylolyticus (strain DSM 18924 / JCM 16383 / VKM B-2413 / 1221n)</name>
    <name type="common">Desulfurococcus kamchatkensis</name>
    <dbReference type="NCBI Taxonomy" id="490899"/>
    <lineage>
        <taxon>Archaea</taxon>
        <taxon>Thermoproteota</taxon>
        <taxon>Thermoprotei</taxon>
        <taxon>Desulfurococcales</taxon>
        <taxon>Desulfurococcaceae</taxon>
        <taxon>Desulfurococcus</taxon>
    </lineage>
</organism>
<dbReference type="EMBL" id="CP001140">
    <property type="protein sequence ID" value="ACL10414.1"/>
    <property type="molecule type" value="Genomic_DNA"/>
</dbReference>
<dbReference type="RefSeq" id="WP_012607756.1">
    <property type="nucleotide sequence ID" value="NC_011766.1"/>
</dbReference>
<dbReference type="eggNOG" id="arCOG06134">
    <property type="taxonomic scope" value="Archaea"/>
</dbReference>